<protein>
    <submittedName>
        <fullName evidence="2">Uncharacterized protein</fullName>
    </submittedName>
</protein>
<evidence type="ECO:0000313" key="2">
    <source>
        <dbReference type="EMBL" id="KOO28130.1"/>
    </source>
</evidence>
<reference evidence="3" key="1">
    <citation type="journal article" date="2015" name="PLoS Genet.">
        <title>Genome Sequence and Transcriptome Analyses of Chrysochromulina tobin: Metabolic Tools for Enhanced Algal Fitness in the Prominent Order Prymnesiales (Haptophyceae).</title>
        <authorList>
            <person name="Hovde B.T."/>
            <person name="Deodato C.R."/>
            <person name="Hunsperger H.M."/>
            <person name="Ryken S.A."/>
            <person name="Yost W."/>
            <person name="Jha R.K."/>
            <person name="Patterson J."/>
            <person name="Monnat R.J. Jr."/>
            <person name="Barlow S.B."/>
            <person name="Starkenburg S.R."/>
            <person name="Cattolico R.A."/>
        </authorList>
    </citation>
    <scope>NUCLEOTIDE SEQUENCE</scope>
    <source>
        <strain evidence="3">CCMP291</strain>
    </source>
</reference>
<dbReference type="EMBL" id="JWZX01002616">
    <property type="protein sequence ID" value="KOO28130.1"/>
    <property type="molecule type" value="Genomic_DNA"/>
</dbReference>
<sequence length="198" mass="22040">MLGISTDCYLIASFFRQALASSAMLGVPNAFRCAVACDAFERVAPLTGRFEGVLGLVWREIVRCLYSDYTPELPGAGAKVYAMRTPFFVEARRLQQMVDELRVQATLDSQKREADTDAADQKGRLLSKTLGKMNRVLGISQGMSEVEIVKLKMEGLEKLLAEALAELESHKTGDKLDKLVRLWMQLSTEQQVMTSNDL</sequence>
<evidence type="ECO:0000256" key="1">
    <source>
        <dbReference type="SAM" id="Coils"/>
    </source>
</evidence>
<feature type="coiled-coil region" evidence="1">
    <location>
        <begin position="146"/>
        <end position="173"/>
    </location>
</feature>
<gene>
    <name evidence="2" type="ORF">Ctob_003833</name>
</gene>
<organism evidence="2 3">
    <name type="scientific">Chrysochromulina tobinii</name>
    <dbReference type="NCBI Taxonomy" id="1460289"/>
    <lineage>
        <taxon>Eukaryota</taxon>
        <taxon>Haptista</taxon>
        <taxon>Haptophyta</taxon>
        <taxon>Prymnesiophyceae</taxon>
        <taxon>Prymnesiales</taxon>
        <taxon>Chrysochromulinaceae</taxon>
        <taxon>Chrysochromulina</taxon>
    </lineage>
</organism>
<comment type="caution">
    <text evidence="2">The sequence shown here is derived from an EMBL/GenBank/DDBJ whole genome shotgun (WGS) entry which is preliminary data.</text>
</comment>
<accession>A0A0M0JNS0</accession>
<evidence type="ECO:0000313" key="3">
    <source>
        <dbReference type="Proteomes" id="UP000037460"/>
    </source>
</evidence>
<proteinExistence type="predicted"/>
<keyword evidence="1" id="KW-0175">Coiled coil</keyword>
<dbReference type="AlphaFoldDB" id="A0A0M0JNS0"/>
<keyword evidence="3" id="KW-1185">Reference proteome</keyword>
<name>A0A0M0JNS0_9EUKA</name>
<dbReference type="Proteomes" id="UP000037460">
    <property type="component" value="Unassembled WGS sequence"/>
</dbReference>